<evidence type="ECO:0000256" key="1">
    <source>
        <dbReference type="ARBA" id="ARBA00005964"/>
    </source>
</evidence>
<dbReference type="InterPro" id="IPR019826">
    <property type="entry name" value="Carboxylesterase_B_AS"/>
</dbReference>
<dbReference type="InterPro" id="IPR050309">
    <property type="entry name" value="Type-B_Carboxylest/Lipase"/>
</dbReference>
<keyword evidence="2 3" id="KW-0378">Hydrolase</keyword>
<dbReference type="SUPFAM" id="SSF53474">
    <property type="entry name" value="alpha/beta-Hydrolases"/>
    <property type="match status" value="1"/>
</dbReference>
<comment type="similarity">
    <text evidence="1 3">Belongs to the type-B carboxylesterase/lipase family.</text>
</comment>
<name>A0A931GSX9_9CORY</name>
<dbReference type="InterPro" id="IPR002018">
    <property type="entry name" value="CarbesteraseB"/>
</dbReference>
<keyword evidence="6" id="KW-1185">Reference proteome</keyword>
<dbReference type="InterPro" id="IPR029058">
    <property type="entry name" value="AB_hydrolase_fold"/>
</dbReference>
<feature type="domain" description="Carboxylesterase type B" evidence="4">
    <location>
        <begin position="6"/>
        <end position="461"/>
    </location>
</feature>
<dbReference type="GO" id="GO:0016787">
    <property type="term" value="F:hydrolase activity"/>
    <property type="evidence" value="ECO:0007669"/>
    <property type="project" value="UniProtKB-KW"/>
</dbReference>
<organism evidence="5 6">
    <name type="scientific">Corynebacterium aquatimens</name>
    <dbReference type="NCBI Taxonomy" id="1190508"/>
    <lineage>
        <taxon>Bacteria</taxon>
        <taxon>Bacillati</taxon>
        <taxon>Actinomycetota</taxon>
        <taxon>Actinomycetes</taxon>
        <taxon>Mycobacteriales</taxon>
        <taxon>Corynebacteriaceae</taxon>
        <taxon>Corynebacterium</taxon>
    </lineage>
</organism>
<evidence type="ECO:0000313" key="5">
    <source>
        <dbReference type="EMBL" id="MBG6121305.1"/>
    </source>
</evidence>
<dbReference type="EC" id="3.1.1.-" evidence="3"/>
<dbReference type="InterPro" id="IPR019819">
    <property type="entry name" value="Carboxylesterase_B_CS"/>
</dbReference>
<evidence type="ECO:0000256" key="3">
    <source>
        <dbReference type="RuleBase" id="RU361235"/>
    </source>
</evidence>
<protein>
    <recommendedName>
        <fullName evidence="3">Carboxylic ester hydrolase</fullName>
        <ecNumber evidence="3">3.1.1.-</ecNumber>
    </recommendedName>
</protein>
<sequence length="526" mass="57862">MRVTHPIATTATGMVRGLYLDGLRTWRGVPYGSSTAGASRFRAPHPPREWKGALDCTQFAPPALQGNYGPNDMVEGTEDCLTLDIVRPDTDDVLPVVVYLHGGTFITGASNDRVSQGHNIARDTNIVYVSLNFRLGVMGYLDFRLLGEDCVATPATHDQILALQWVRDNIAQFGGDPNRVTIMGESAGANAVTTLMCTPAAHGLFHGAIGQSTPVAAVHSRLQSAMWVRALLDRMGMSRLSTIDDLRAQDAEELARVGQTMTVTGGAIPSLNLCFMPTVDGTILPKHPLATFAAGEEAPVPMILGTNSGEASFAKAFFMRSRARERAAKRLLDIYDPRHSDAVLAAYNYASNRSDFAELVADAVFWAPSVKAATDHRKVAGTWMYRFDYAGELMTRMGLGAVHTADLEAVFGMQYATPAGHLNRIGRTNEFDQVREFMQYHWGHFFRHGRPGSDWPAYGFRQEEKPGRATAIINAQSTVVYDPKPDQRRAWEEFDMNEWGMGREDLMEDLADFLGLDDTPISPNSR</sequence>
<comment type="caution">
    <text evidence="5">The sequence shown here is derived from an EMBL/GenBank/DDBJ whole genome shotgun (WGS) entry which is preliminary data.</text>
</comment>
<evidence type="ECO:0000256" key="2">
    <source>
        <dbReference type="ARBA" id="ARBA00022801"/>
    </source>
</evidence>
<dbReference type="PANTHER" id="PTHR11559">
    <property type="entry name" value="CARBOXYLESTERASE"/>
    <property type="match status" value="1"/>
</dbReference>
<accession>A0A931GSX9</accession>
<dbReference type="PROSITE" id="PS00941">
    <property type="entry name" value="CARBOXYLESTERASE_B_2"/>
    <property type="match status" value="1"/>
</dbReference>
<dbReference type="Pfam" id="PF00135">
    <property type="entry name" value="COesterase"/>
    <property type="match status" value="1"/>
</dbReference>
<gene>
    <name evidence="5" type="ORF">IW254_000274</name>
</gene>
<evidence type="ECO:0000259" key="4">
    <source>
        <dbReference type="Pfam" id="PF00135"/>
    </source>
</evidence>
<proteinExistence type="inferred from homology"/>
<dbReference type="RefSeq" id="WP_196823890.1">
    <property type="nucleotide sequence ID" value="NZ_CP046980.1"/>
</dbReference>
<dbReference type="EMBL" id="JADOUE010000001">
    <property type="protein sequence ID" value="MBG6121305.1"/>
    <property type="molecule type" value="Genomic_DNA"/>
</dbReference>
<dbReference type="PROSITE" id="PS00122">
    <property type="entry name" value="CARBOXYLESTERASE_B_1"/>
    <property type="match status" value="1"/>
</dbReference>
<dbReference type="AlphaFoldDB" id="A0A931GSX9"/>
<dbReference type="Proteomes" id="UP000658613">
    <property type="component" value="Unassembled WGS sequence"/>
</dbReference>
<reference evidence="5" key="1">
    <citation type="submission" date="2020-11" db="EMBL/GenBank/DDBJ databases">
        <title>Sequencing the genomes of 1000 actinobacteria strains.</title>
        <authorList>
            <person name="Klenk H.-P."/>
        </authorList>
    </citation>
    <scope>NUCLEOTIDE SEQUENCE</scope>
    <source>
        <strain evidence="5">DSM 45632</strain>
    </source>
</reference>
<evidence type="ECO:0000313" key="6">
    <source>
        <dbReference type="Proteomes" id="UP000658613"/>
    </source>
</evidence>
<dbReference type="Gene3D" id="3.40.50.1820">
    <property type="entry name" value="alpha/beta hydrolase"/>
    <property type="match status" value="1"/>
</dbReference>